<sequence length="120" mass="13460">MNIRYVCISDIEKISVSILVEIICFETRFNAVFTGSKMLLHTLLTGLCAVAFVAADIPSTVEDHPTECKRCPYNLCTNKVIYDPETKPNMTLKCYTEGDEIVGDTSVADVRETERLNAYE</sequence>
<protein>
    <submittedName>
        <fullName evidence="1">Uncharacterized protein</fullName>
    </submittedName>
</protein>
<evidence type="ECO:0000313" key="2">
    <source>
        <dbReference type="Proteomes" id="UP001152607"/>
    </source>
</evidence>
<evidence type="ECO:0000313" key="1">
    <source>
        <dbReference type="EMBL" id="CAI6331677.1"/>
    </source>
</evidence>
<dbReference type="OrthoDB" id="5358886at2759"/>
<dbReference type="AlphaFoldDB" id="A0A9W4U8I6"/>
<organism evidence="1 2">
    <name type="scientific">Periconia digitata</name>
    <dbReference type="NCBI Taxonomy" id="1303443"/>
    <lineage>
        <taxon>Eukaryota</taxon>
        <taxon>Fungi</taxon>
        <taxon>Dikarya</taxon>
        <taxon>Ascomycota</taxon>
        <taxon>Pezizomycotina</taxon>
        <taxon>Dothideomycetes</taxon>
        <taxon>Pleosporomycetidae</taxon>
        <taxon>Pleosporales</taxon>
        <taxon>Massarineae</taxon>
        <taxon>Periconiaceae</taxon>
        <taxon>Periconia</taxon>
    </lineage>
</organism>
<reference evidence="1" key="1">
    <citation type="submission" date="2023-01" db="EMBL/GenBank/DDBJ databases">
        <authorList>
            <person name="Van Ghelder C."/>
            <person name="Rancurel C."/>
        </authorList>
    </citation>
    <scope>NUCLEOTIDE SEQUENCE</scope>
    <source>
        <strain evidence="1">CNCM I-4278</strain>
    </source>
</reference>
<keyword evidence="2" id="KW-1185">Reference proteome</keyword>
<comment type="caution">
    <text evidence="1">The sequence shown here is derived from an EMBL/GenBank/DDBJ whole genome shotgun (WGS) entry which is preliminary data.</text>
</comment>
<gene>
    <name evidence="1" type="ORF">PDIGIT_LOCUS4703</name>
</gene>
<dbReference type="EMBL" id="CAOQHR010000003">
    <property type="protein sequence ID" value="CAI6331677.1"/>
    <property type="molecule type" value="Genomic_DNA"/>
</dbReference>
<accession>A0A9W4U8I6</accession>
<name>A0A9W4U8I6_9PLEO</name>
<proteinExistence type="predicted"/>
<dbReference type="Proteomes" id="UP001152607">
    <property type="component" value="Unassembled WGS sequence"/>
</dbReference>